<reference evidence="2" key="1">
    <citation type="journal article" date="2023" name="Front. Plant Sci.">
        <title>Chromosomal-level genome assembly of Melastoma candidum provides insights into trichome evolution.</title>
        <authorList>
            <person name="Zhong Y."/>
            <person name="Wu W."/>
            <person name="Sun C."/>
            <person name="Zou P."/>
            <person name="Liu Y."/>
            <person name="Dai S."/>
            <person name="Zhou R."/>
        </authorList>
    </citation>
    <scope>NUCLEOTIDE SEQUENCE [LARGE SCALE GENOMIC DNA]</scope>
</reference>
<proteinExistence type="predicted"/>
<dbReference type="Proteomes" id="UP001057402">
    <property type="component" value="Chromosome 10"/>
</dbReference>
<organism evidence="1 2">
    <name type="scientific">Melastoma candidum</name>
    <dbReference type="NCBI Taxonomy" id="119954"/>
    <lineage>
        <taxon>Eukaryota</taxon>
        <taxon>Viridiplantae</taxon>
        <taxon>Streptophyta</taxon>
        <taxon>Embryophyta</taxon>
        <taxon>Tracheophyta</taxon>
        <taxon>Spermatophyta</taxon>
        <taxon>Magnoliopsida</taxon>
        <taxon>eudicotyledons</taxon>
        <taxon>Gunneridae</taxon>
        <taxon>Pentapetalae</taxon>
        <taxon>rosids</taxon>
        <taxon>malvids</taxon>
        <taxon>Myrtales</taxon>
        <taxon>Melastomataceae</taxon>
        <taxon>Melastomatoideae</taxon>
        <taxon>Melastomateae</taxon>
        <taxon>Melastoma</taxon>
    </lineage>
</organism>
<comment type="caution">
    <text evidence="1">The sequence shown here is derived from an EMBL/GenBank/DDBJ whole genome shotgun (WGS) entry which is preliminary data.</text>
</comment>
<sequence length="517" mass="56773">MQRRNGGEHWLTDFGACSGGWAGIKCAQGQVIVLQLPWKSLGGRLTEKIRQFQALRKLSLHNNVIGGPIPSVLGFLPNLRGVQLFNNRFAGSIPPSLGDCPLLQMLDVSNNSLTGSIPESLANCTKLYRLNVSFNSISGSVPFGVISSPSFIFLAVQHNNISGSIPEVQTRTRKKTQFQLRSLAADHSFISGKLLVSLDKFKGLQEVYLGSNNITGLIPDEVGNLPILQILDLSGGRNSHRAINEVEFASHPIFTESGFNRGPSLLQVLLLVLGEERGEGADLEQAEFLNGITLCLSLDTTTKTTVSKASFSVIWLLWLLLVLLVLVLLPLPPLLLPPPPPLLSVFNACAVINRFTRVAGETFGILIAVLFIQEAIKGMIAEFNVAEVDRSWAYANGTLGIIFSSAFYIPSRQPVLGKGAPPVYCPEPQPWVSHSFKIIQHASFPEKVPYKWTAAFTLFQIVFLIICFEITKTPVGGIFFPVNEYRTRNQGKSQGTRNSISGGKYRDPRVRRRLLLQ</sequence>
<accession>A0ACB9MA85</accession>
<keyword evidence="2" id="KW-1185">Reference proteome</keyword>
<evidence type="ECO:0000313" key="2">
    <source>
        <dbReference type="Proteomes" id="UP001057402"/>
    </source>
</evidence>
<gene>
    <name evidence="1" type="ORF">MLD38_033705</name>
</gene>
<evidence type="ECO:0000313" key="1">
    <source>
        <dbReference type="EMBL" id="KAI4320199.1"/>
    </source>
</evidence>
<protein>
    <submittedName>
        <fullName evidence="1">Uncharacterized protein</fullName>
    </submittedName>
</protein>
<name>A0ACB9MA85_9MYRT</name>
<dbReference type="EMBL" id="CM042889">
    <property type="protein sequence ID" value="KAI4320199.1"/>
    <property type="molecule type" value="Genomic_DNA"/>
</dbReference>